<reference evidence="2" key="1">
    <citation type="submission" date="2022-11" db="UniProtKB">
        <authorList>
            <consortium name="WormBaseParasite"/>
        </authorList>
    </citation>
    <scope>IDENTIFICATION</scope>
</reference>
<dbReference type="Proteomes" id="UP000887580">
    <property type="component" value="Unplaced"/>
</dbReference>
<dbReference type="WBParaSite" id="PS1159_v2.g11651.t1">
    <property type="protein sequence ID" value="PS1159_v2.g11651.t1"/>
    <property type="gene ID" value="PS1159_v2.g11651"/>
</dbReference>
<sequence>MDSKLRVGFSVAGSSETIQAPTVHSAAAPAKELPVTIETTKDYSTVYDNVDEDSLKHEFLETSQSFNESGHSVASDVADIVKGQLEEMNIDGTPKTGILCRGPLKSNQKVQIYDEITNHIIGSDHEGKNLISVWKL</sequence>
<accession>A0AC35EXD1</accession>
<protein>
    <submittedName>
        <fullName evidence="2">Late embryogenesis abundant protein</fullName>
    </submittedName>
</protein>
<proteinExistence type="predicted"/>
<name>A0AC35EXD1_9BILA</name>
<evidence type="ECO:0000313" key="1">
    <source>
        <dbReference type="Proteomes" id="UP000887580"/>
    </source>
</evidence>
<organism evidence="1 2">
    <name type="scientific">Panagrolaimus sp. PS1159</name>
    <dbReference type="NCBI Taxonomy" id="55785"/>
    <lineage>
        <taxon>Eukaryota</taxon>
        <taxon>Metazoa</taxon>
        <taxon>Ecdysozoa</taxon>
        <taxon>Nematoda</taxon>
        <taxon>Chromadorea</taxon>
        <taxon>Rhabditida</taxon>
        <taxon>Tylenchina</taxon>
        <taxon>Panagrolaimomorpha</taxon>
        <taxon>Panagrolaimoidea</taxon>
        <taxon>Panagrolaimidae</taxon>
        <taxon>Panagrolaimus</taxon>
    </lineage>
</organism>
<evidence type="ECO:0000313" key="2">
    <source>
        <dbReference type="WBParaSite" id="PS1159_v2.g11651.t1"/>
    </source>
</evidence>